<reference evidence="4" key="1">
    <citation type="journal article" date="2019" name="Int. J. Syst. Evol. Microbiol.">
        <title>The Global Catalogue of Microorganisms (GCM) 10K type strain sequencing project: providing services to taxonomists for standard genome sequencing and annotation.</title>
        <authorList>
            <consortium name="The Broad Institute Genomics Platform"/>
            <consortium name="The Broad Institute Genome Sequencing Center for Infectious Disease"/>
            <person name="Wu L."/>
            <person name="Ma J."/>
        </authorList>
    </citation>
    <scope>NUCLEOTIDE SEQUENCE [LARGE SCALE GENOMIC DNA]</scope>
    <source>
        <strain evidence="4">KACC 11588</strain>
    </source>
</reference>
<organism evidence="3 4">
    <name type="scientific">Rubellimicrobium aerolatum</name>
    <dbReference type="NCBI Taxonomy" id="490979"/>
    <lineage>
        <taxon>Bacteria</taxon>
        <taxon>Pseudomonadati</taxon>
        <taxon>Pseudomonadota</taxon>
        <taxon>Alphaproteobacteria</taxon>
        <taxon>Rhodobacterales</taxon>
        <taxon>Roseobacteraceae</taxon>
        <taxon>Rubellimicrobium</taxon>
    </lineage>
</organism>
<dbReference type="Pfam" id="PF13609">
    <property type="entry name" value="Porin_4"/>
    <property type="match status" value="1"/>
</dbReference>
<evidence type="ECO:0000259" key="2">
    <source>
        <dbReference type="Pfam" id="PF13609"/>
    </source>
</evidence>
<dbReference type="InterPro" id="IPR033900">
    <property type="entry name" value="Gram_neg_porin_domain"/>
</dbReference>
<feature type="chain" id="PRO_5046635454" evidence="1">
    <location>
        <begin position="20"/>
        <end position="405"/>
    </location>
</feature>
<protein>
    <submittedName>
        <fullName evidence="3">Porin</fullName>
    </submittedName>
</protein>
<feature type="domain" description="Porin" evidence="2">
    <location>
        <begin position="7"/>
        <end position="358"/>
    </location>
</feature>
<feature type="signal peptide" evidence="1">
    <location>
        <begin position="1"/>
        <end position="19"/>
    </location>
</feature>
<dbReference type="RefSeq" id="WP_209838725.1">
    <property type="nucleotide sequence ID" value="NZ_JAGGJP010000003.1"/>
</dbReference>
<gene>
    <name evidence="3" type="ORF">ACFPOC_05650</name>
</gene>
<comment type="caution">
    <text evidence="3">The sequence shown here is derived from an EMBL/GenBank/DDBJ whole genome shotgun (WGS) entry which is preliminary data.</text>
</comment>
<evidence type="ECO:0000313" key="3">
    <source>
        <dbReference type="EMBL" id="MFC5565904.1"/>
    </source>
</evidence>
<dbReference type="SUPFAM" id="SSF56935">
    <property type="entry name" value="Porins"/>
    <property type="match status" value="1"/>
</dbReference>
<name>A0ABW0SAL2_9RHOB</name>
<dbReference type="InterPro" id="IPR023614">
    <property type="entry name" value="Porin_dom_sf"/>
</dbReference>
<sequence>MKRILLASASILAFAGAAAADVTFGGDATLGFNEDNGIEPRDLNSDGTPDDGFFWEVNLGVTLTQEINNGLTAAASFTLNVVDEDADAGAGGDGSSVDVDDDFLLSLTTENGGLFFGDITFAAESKWDSAGDMRADDFSEADGETVLRGDTIFRGIDASLSAVVADEDNNTPDEDNLDQFALGARGSIARFTYALAYQEESEASDGSTGDYDPEAGNDDFSVDEVFGVSVGSTFAGADVQVAYAQNNTDEDSSLGFEASYPVGPVTLGAFYVIEKNEAGLFDGGFDDVENGYGVSADYASGPLTVSAFYSLEDDDNDIDDAELDTDFENDGDDDDENTNYGLEVGFDSGAGIELYAGYVQEDGGYVGVEYDLGNGSRLIASYADEDEEGAREYEAGTTVAVNFQF</sequence>
<dbReference type="Proteomes" id="UP001596056">
    <property type="component" value="Unassembled WGS sequence"/>
</dbReference>
<keyword evidence="1" id="KW-0732">Signal</keyword>
<evidence type="ECO:0000256" key="1">
    <source>
        <dbReference type="SAM" id="SignalP"/>
    </source>
</evidence>
<proteinExistence type="predicted"/>
<keyword evidence="4" id="KW-1185">Reference proteome</keyword>
<dbReference type="Gene3D" id="2.40.160.10">
    <property type="entry name" value="Porin"/>
    <property type="match status" value="2"/>
</dbReference>
<dbReference type="EMBL" id="JBHSNA010000003">
    <property type="protein sequence ID" value="MFC5565904.1"/>
    <property type="molecule type" value="Genomic_DNA"/>
</dbReference>
<accession>A0ABW0SAL2</accession>
<evidence type="ECO:0000313" key="4">
    <source>
        <dbReference type="Proteomes" id="UP001596056"/>
    </source>
</evidence>